<dbReference type="Gene3D" id="1.10.3210.10">
    <property type="entry name" value="Hypothetical protein af1432"/>
    <property type="match status" value="1"/>
</dbReference>
<gene>
    <name evidence="2" type="ORF">NS319_08205</name>
</gene>
<evidence type="ECO:0000259" key="1">
    <source>
        <dbReference type="PROSITE" id="PS51832"/>
    </source>
</evidence>
<name>A0A147HZ20_9SPHN</name>
<dbReference type="STRING" id="33051.SB4_04460"/>
<evidence type="ECO:0000313" key="2">
    <source>
        <dbReference type="EMBL" id="KTT70252.1"/>
    </source>
</evidence>
<protein>
    <recommendedName>
        <fullName evidence="1">HD-GYP domain-containing protein</fullName>
    </recommendedName>
</protein>
<dbReference type="Proteomes" id="UP000072867">
    <property type="component" value="Unassembled WGS sequence"/>
</dbReference>
<dbReference type="Pfam" id="PF13487">
    <property type="entry name" value="HD_5"/>
    <property type="match status" value="1"/>
</dbReference>
<dbReference type="PROSITE" id="PS51832">
    <property type="entry name" value="HD_GYP"/>
    <property type="match status" value="1"/>
</dbReference>
<evidence type="ECO:0000313" key="3">
    <source>
        <dbReference type="Proteomes" id="UP000072867"/>
    </source>
</evidence>
<accession>A0A147HZ20</accession>
<dbReference type="AlphaFoldDB" id="A0A147HZ20"/>
<dbReference type="InterPro" id="IPR021812">
    <property type="entry name" value="DUF3391"/>
</dbReference>
<dbReference type="CDD" id="cd00077">
    <property type="entry name" value="HDc"/>
    <property type="match status" value="1"/>
</dbReference>
<comment type="caution">
    <text evidence="2">The sequence shown here is derived from an EMBL/GenBank/DDBJ whole genome shotgun (WGS) entry which is preliminary data.</text>
</comment>
<dbReference type="RefSeq" id="WP_058733180.1">
    <property type="nucleotide sequence ID" value="NZ_LDTD01000055.1"/>
</dbReference>
<dbReference type="InterPro" id="IPR037522">
    <property type="entry name" value="HD_GYP_dom"/>
</dbReference>
<dbReference type="SUPFAM" id="SSF109604">
    <property type="entry name" value="HD-domain/PDEase-like"/>
    <property type="match status" value="1"/>
</dbReference>
<dbReference type="SMART" id="SM00471">
    <property type="entry name" value="HDc"/>
    <property type="match status" value="1"/>
</dbReference>
<dbReference type="PANTHER" id="PTHR43155:SF2">
    <property type="entry name" value="CYCLIC DI-GMP PHOSPHODIESTERASE PA4108"/>
    <property type="match status" value="1"/>
</dbReference>
<proteinExistence type="predicted"/>
<dbReference type="InterPro" id="IPR006675">
    <property type="entry name" value="HDIG_dom"/>
</dbReference>
<reference evidence="2 3" key="1">
    <citation type="journal article" date="2016" name="Front. Microbiol.">
        <title>Genomic Resource of Rice Seed Associated Bacteria.</title>
        <authorList>
            <person name="Midha S."/>
            <person name="Bansal K."/>
            <person name="Sharma S."/>
            <person name="Kumar N."/>
            <person name="Patil P.P."/>
            <person name="Chaudhry V."/>
            <person name="Patil P.B."/>
        </authorList>
    </citation>
    <scope>NUCLEOTIDE SEQUENCE [LARGE SCALE GENOMIC DNA]</scope>
    <source>
        <strain evidence="2 3">NS319</strain>
    </source>
</reference>
<organism evidence="2 3">
    <name type="scientific">Sphingomonas sanguinis</name>
    <dbReference type="NCBI Taxonomy" id="33051"/>
    <lineage>
        <taxon>Bacteria</taxon>
        <taxon>Pseudomonadati</taxon>
        <taxon>Pseudomonadota</taxon>
        <taxon>Alphaproteobacteria</taxon>
        <taxon>Sphingomonadales</taxon>
        <taxon>Sphingomonadaceae</taxon>
        <taxon>Sphingomonas</taxon>
    </lineage>
</organism>
<dbReference type="EMBL" id="LDTD01000055">
    <property type="protein sequence ID" value="KTT70252.1"/>
    <property type="molecule type" value="Genomic_DNA"/>
</dbReference>
<dbReference type="GO" id="GO:0008081">
    <property type="term" value="F:phosphoric diester hydrolase activity"/>
    <property type="evidence" value="ECO:0007669"/>
    <property type="project" value="UniProtKB-ARBA"/>
</dbReference>
<sequence>MNERSDTNRYLRIEGSQAELGMFIHTLHCGWLKNPFWRKSFLLVDSEDRDKIRNSVPHVTIDLDKGRGLTLVSARDIAEHAPPVPAPVPVAPSTGAAPVMAMIKPKRRKPRTDMELASVTAERATEAVTQLFGEARLGHVIRTSDLTPMIEEIAQATSQGPAAMIAVTRLKDKDRYTYIHSVAVGTLMMALARHLGLSDHDVRVAGMAGVLHDIGKMKIESEIVDKPGRLDPAELAKMRMHPSLGHSILLDMEDLDPRILDVCRHHHEKMDGTGYPDGLKDEQLSLFVRISAVCDVYDAVTSIRSYKRAWSPHEALAQMIEWDGHFDTEILRAFITSLGIQPFGGLVRLNSNRLGVVVREGCSPTTPIVRAFFSVPDQQMIPSDDVATSHDPILRVERGEYWFGEGWHALRAEIMDQAAMPELPQRRAAGG</sequence>
<dbReference type="Pfam" id="PF11871">
    <property type="entry name" value="DUF3391"/>
    <property type="match status" value="1"/>
</dbReference>
<dbReference type="PATRIC" id="fig|33051.3.peg.2771"/>
<feature type="domain" description="HD-GYP" evidence="1">
    <location>
        <begin position="155"/>
        <end position="350"/>
    </location>
</feature>
<dbReference type="InterPro" id="IPR003607">
    <property type="entry name" value="HD/PDEase_dom"/>
</dbReference>
<dbReference type="NCBIfam" id="TIGR00277">
    <property type="entry name" value="HDIG"/>
    <property type="match status" value="1"/>
</dbReference>
<dbReference type="PANTHER" id="PTHR43155">
    <property type="entry name" value="CYCLIC DI-GMP PHOSPHODIESTERASE PA4108-RELATED"/>
    <property type="match status" value="1"/>
</dbReference>